<evidence type="ECO:0000313" key="2">
    <source>
        <dbReference type="Proteomes" id="UP000681162"/>
    </source>
</evidence>
<dbReference type="RefSeq" id="WP_212940597.1">
    <property type="nucleotide sequence ID" value="NZ_BORR01000012.1"/>
</dbReference>
<dbReference type="AlphaFoldDB" id="A0A919XSL1"/>
<protein>
    <submittedName>
        <fullName evidence="1">Uncharacterized protein</fullName>
    </submittedName>
</protein>
<comment type="caution">
    <text evidence="1">The sequence shown here is derived from an EMBL/GenBank/DDBJ whole genome shotgun (WGS) entry which is preliminary data.</text>
</comment>
<sequence length="359" mass="42149">MSSNLIEQGCLFKEDLIKRLLERGCASIRYRLLTEIESQDEASTQRLAELYKQILCDKEVSHICRQPLQQIVSRDIHCEQGIETYVRILKEKGVRSDNPNLLAMLEFLEEHPKAFDVGCLAKVGKYLDRLNLGGSRMITAVMFAYCGLEHLSLVRDQIEMALKAFHYVAKIQELDEICTCFRGHAVLKKDAVWLSIYHFRLLAYTQSWRTEAQMNVVTAAIRNVLRLSPVPDLKARWKQQIIAPGNFAIRSLEMKARNLDRSQDWMQWLHRMELLARMGVLESVAFFRDQLADVILNVSFYERIFSSIRSHPYFIRWSPYTGMRLEESWKTRRQKEHDILFRIVLIIHFWQVNCFTDKS</sequence>
<keyword evidence="2" id="KW-1185">Reference proteome</keyword>
<evidence type="ECO:0000313" key="1">
    <source>
        <dbReference type="EMBL" id="GIO38462.1"/>
    </source>
</evidence>
<gene>
    <name evidence="1" type="ORF">J41TS12_33230</name>
</gene>
<proteinExistence type="predicted"/>
<reference evidence="1 2" key="1">
    <citation type="submission" date="2021-03" db="EMBL/GenBank/DDBJ databases">
        <title>Antimicrobial resistance genes in bacteria isolated from Japanese honey, and their potential for conferring macrolide and lincosamide resistance in the American foulbrood pathogen Paenibacillus larvae.</title>
        <authorList>
            <person name="Okamoto M."/>
            <person name="Kumagai M."/>
            <person name="Kanamori H."/>
            <person name="Takamatsu D."/>
        </authorList>
    </citation>
    <scope>NUCLEOTIDE SEQUENCE [LARGE SCALE GENOMIC DNA]</scope>
    <source>
        <strain evidence="1 2">J41TS12</strain>
    </source>
</reference>
<name>A0A919XSL1_9BACL</name>
<accession>A0A919XSL1</accession>
<dbReference type="Proteomes" id="UP000681162">
    <property type="component" value="Unassembled WGS sequence"/>
</dbReference>
<organism evidence="1 2">
    <name type="scientific">Paenibacillus antibioticophila</name>
    <dbReference type="NCBI Taxonomy" id="1274374"/>
    <lineage>
        <taxon>Bacteria</taxon>
        <taxon>Bacillati</taxon>
        <taxon>Bacillota</taxon>
        <taxon>Bacilli</taxon>
        <taxon>Bacillales</taxon>
        <taxon>Paenibacillaceae</taxon>
        <taxon>Paenibacillus</taxon>
    </lineage>
</organism>
<dbReference type="EMBL" id="BORR01000012">
    <property type="protein sequence ID" value="GIO38462.1"/>
    <property type="molecule type" value="Genomic_DNA"/>
</dbReference>